<reference evidence="1 2" key="1">
    <citation type="submission" date="2019-10" db="EMBL/GenBank/DDBJ databases">
        <title>Genomic and transcriptomic insights into the perfect genentic adaptation of a filamentous nitrogen-fixing cyanobacterium to rice fields.</title>
        <authorList>
            <person name="Chen Z."/>
        </authorList>
    </citation>
    <scope>NUCLEOTIDE SEQUENCE [LARGE SCALE GENOMIC DNA]</scope>
    <source>
        <strain evidence="1">CCNUC1</strain>
    </source>
</reference>
<name>A0A5P8W9A8_9NOSO</name>
<evidence type="ECO:0000313" key="2">
    <source>
        <dbReference type="Proteomes" id="UP000326678"/>
    </source>
</evidence>
<dbReference type="Proteomes" id="UP000326678">
    <property type="component" value="Chromosome Gxm1"/>
</dbReference>
<sequence>MFQSWFSVSDRLSFKTVATNLPGREQLDFQYIYTLASCDRNSDNLSTLI</sequence>
<dbReference type="RefSeq" id="WP_194198679.1">
    <property type="nucleotide sequence ID" value="NZ_CP045226.1"/>
</dbReference>
<proteinExistence type="predicted"/>
<accession>A0A5P8W9A8</accession>
<gene>
    <name evidence="1" type="ORF">GXM_06605</name>
</gene>
<protein>
    <submittedName>
        <fullName evidence="1">Uncharacterized protein</fullName>
    </submittedName>
</protein>
<keyword evidence="2" id="KW-1185">Reference proteome</keyword>
<organism evidence="1 2">
    <name type="scientific">Nostoc sphaeroides CCNUC1</name>
    <dbReference type="NCBI Taxonomy" id="2653204"/>
    <lineage>
        <taxon>Bacteria</taxon>
        <taxon>Bacillati</taxon>
        <taxon>Cyanobacteriota</taxon>
        <taxon>Cyanophyceae</taxon>
        <taxon>Nostocales</taxon>
        <taxon>Nostocaceae</taxon>
        <taxon>Nostoc</taxon>
    </lineage>
</organism>
<dbReference type="AlphaFoldDB" id="A0A5P8W9A8"/>
<dbReference type="KEGG" id="nsh:GXM_06605"/>
<evidence type="ECO:0000313" key="1">
    <source>
        <dbReference type="EMBL" id="QFS49111.1"/>
    </source>
</evidence>
<dbReference type="EMBL" id="CP045226">
    <property type="protein sequence ID" value="QFS49111.1"/>
    <property type="molecule type" value="Genomic_DNA"/>
</dbReference>